<proteinExistence type="predicted"/>
<gene>
    <name evidence="1" type="ORF">NX02_17020</name>
</gene>
<dbReference type="KEGG" id="ssan:NX02_17020"/>
<dbReference type="Proteomes" id="UP000018851">
    <property type="component" value="Chromosome"/>
</dbReference>
<accession>W0AEY5</accession>
<organism evidence="1 2">
    <name type="scientific">Sphingomonas sanxanigenens DSM 19645 = NX02</name>
    <dbReference type="NCBI Taxonomy" id="1123269"/>
    <lineage>
        <taxon>Bacteria</taxon>
        <taxon>Pseudomonadati</taxon>
        <taxon>Pseudomonadota</taxon>
        <taxon>Alphaproteobacteria</taxon>
        <taxon>Sphingomonadales</taxon>
        <taxon>Sphingomonadaceae</taxon>
        <taxon>Sphingomonas</taxon>
    </lineage>
</organism>
<keyword evidence="2" id="KW-1185">Reference proteome</keyword>
<name>W0AEY5_9SPHN</name>
<sequence>MTASPPSDPPALPESDEAVAAAVAETLAMEMPAGCVPGVAMNARLLAGHWAVLREARNG</sequence>
<evidence type="ECO:0000313" key="1">
    <source>
        <dbReference type="EMBL" id="AHE55082.1"/>
    </source>
</evidence>
<protein>
    <submittedName>
        <fullName evidence="1">Uncharacterized protein</fullName>
    </submittedName>
</protein>
<dbReference type="EMBL" id="CP006644">
    <property type="protein sequence ID" value="AHE55082.1"/>
    <property type="molecule type" value="Genomic_DNA"/>
</dbReference>
<dbReference type="HOGENOM" id="CLU_2958433_0_0_5"/>
<dbReference type="STRING" id="1123269.NX02_17020"/>
<dbReference type="PATRIC" id="fig|1123269.5.peg.3329"/>
<dbReference type="AlphaFoldDB" id="W0AEY5"/>
<evidence type="ECO:0000313" key="2">
    <source>
        <dbReference type="Proteomes" id="UP000018851"/>
    </source>
</evidence>
<reference evidence="1 2" key="1">
    <citation type="submission" date="2013-07" db="EMBL/GenBank/DDBJ databases">
        <title>Completed genome of Sphingomonas sanxanigenens NX02.</title>
        <authorList>
            <person name="Ma T."/>
            <person name="Huang H."/>
            <person name="Wu M."/>
            <person name="Li X."/>
            <person name="Li G."/>
        </authorList>
    </citation>
    <scope>NUCLEOTIDE SEQUENCE [LARGE SCALE GENOMIC DNA]</scope>
    <source>
        <strain evidence="1 2">NX02</strain>
    </source>
</reference>
<dbReference type="RefSeq" id="WP_025293269.1">
    <property type="nucleotide sequence ID" value="NZ_CP006644.1"/>
</dbReference>